<dbReference type="CDD" id="cd08217">
    <property type="entry name" value="STKc_Nek2"/>
    <property type="match status" value="1"/>
</dbReference>
<dbReference type="GO" id="GO:0004674">
    <property type="term" value="F:protein serine/threonine kinase activity"/>
    <property type="evidence" value="ECO:0007669"/>
    <property type="project" value="UniProtKB-KW"/>
</dbReference>
<protein>
    <recommendedName>
        <fullName evidence="2">non-specific serine/threonine protein kinase</fullName>
        <ecNumber evidence="2">2.7.11.1</ecNumber>
    </recommendedName>
</protein>
<evidence type="ECO:0000256" key="1">
    <source>
        <dbReference type="ARBA" id="ARBA00010886"/>
    </source>
</evidence>
<feature type="compositionally biased region" description="Low complexity" evidence="11">
    <location>
        <begin position="641"/>
        <end position="656"/>
    </location>
</feature>
<dbReference type="STRING" id="1160509.A0A3N4HLF2"/>
<feature type="compositionally biased region" description="Low complexity" evidence="11">
    <location>
        <begin position="613"/>
        <end position="628"/>
    </location>
</feature>
<keyword evidence="3" id="KW-0723">Serine/threonine-protein kinase</keyword>
<evidence type="ECO:0000256" key="5">
    <source>
        <dbReference type="ARBA" id="ARBA00022741"/>
    </source>
</evidence>
<dbReference type="Pfam" id="PF00069">
    <property type="entry name" value="Pkinase"/>
    <property type="match status" value="1"/>
</dbReference>
<dbReference type="OrthoDB" id="10250725at2759"/>
<evidence type="ECO:0000256" key="10">
    <source>
        <dbReference type="PROSITE-ProRule" id="PRU10141"/>
    </source>
</evidence>
<reference evidence="13 14" key="1">
    <citation type="journal article" date="2018" name="Nat. Ecol. Evol.">
        <title>Pezizomycetes genomes reveal the molecular basis of ectomycorrhizal truffle lifestyle.</title>
        <authorList>
            <person name="Murat C."/>
            <person name="Payen T."/>
            <person name="Noel B."/>
            <person name="Kuo A."/>
            <person name="Morin E."/>
            <person name="Chen J."/>
            <person name="Kohler A."/>
            <person name="Krizsan K."/>
            <person name="Balestrini R."/>
            <person name="Da Silva C."/>
            <person name="Montanini B."/>
            <person name="Hainaut M."/>
            <person name="Levati E."/>
            <person name="Barry K.W."/>
            <person name="Belfiori B."/>
            <person name="Cichocki N."/>
            <person name="Clum A."/>
            <person name="Dockter R.B."/>
            <person name="Fauchery L."/>
            <person name="Guy J."/>
            <person name="Iotti M."/>
            <person name="Le Tacon F."/>
            <person name="Lindquist E.A."/>
            <person name="Lipzen A."/>
            <person name="Malagnac F."/>
            <person name="Mello A."/>
            <person name="Molinier V."/>
            <person name="Miyauchi S."/>
            <person name="Poulain J."/>
            <person name="Riccioni C."/>
            <person name="Rubini A."/>
            <person name="Sitrit Y."/>
            <person name="Splivallo R."/>
            <person name="Traeger S."/>
            <person name="Wang M."/>
            <person name="Zifcakova L."/>
            <person name="Wipf D."/>
            <person name="Zambonelli A."/>
            <person name="Paolocci F."/>
            <person name="Nowrousian M."/>
            <person name="Ottonello S."/>
            <person name="Baldrian P."/>
            <person name="Spatafora J.W."/>
            <person name="Henrissat B."/>
            <person name="Nagy L.G."/>
            <person name="Aury J.M."/>
            <person name="Wincker P."/>
            <person name="Grigoriev I.V."/>
            <person name="Bonfante P."/>
            <person name="Martin F.M."/>
        </authorList>
    </citation>
    <scope>NUCLEOTIDE SEQUENCE [LARGE SCALE GENOMIC DNA]</scope>
    <source>
        <strain evidence="13 14">RN42</strain>
    </source>
</reference>
<feature type="domain" description="Protein kinase" evidence="12">
    <location>
        <begin position="7"/>
        <end position="285"/>
    </location>
</feature>
<dbReference type="Proteomes" id="UP000275078">
    <property type="component" value="Unassembled WGS sequence"/>
</dbReference>
<dbReference type="AlphaFoldDB" id="A0A3N4HLF2"/>
<evidence type="ECO:0000256" key="11">
    <source>
        <dbReference type="SAM" id="MobiDB-lite"/>
    </source>
</evidence>
<evidence type="ECO:0000259" key="12">
    <source>
        <dbReference type="PROSITE" id="PS50011"/>
    </source>
</evidence>
<evidence type="ECO:0000256" key="6">
    <source>
        <dbReference type="ARBA" id="ARBA00022777"/>
    </source>
</evidence>
<dbReference type="EMBL" id="ML119784">
    <property type="protein sequence ID" value="RPA74643.1"/>
    <property type="molecule type" value="Genomic_DNA"/>
</dbReference>
<dbReference type="InterPro" id="IPR017441">
    <property type="entry name" value="Protein_kinase_ATP_BS"/>
</dbReference>
<dbReference type="Gene3D" id="3.30.200.20">
    <property type="entry name" value="Phosphorylase Kinase, domain 1"/>
    <property type="match status" value="1"/>
</dbReference>
<dbReference type="SMART" id="SM00220">
    <property type="entry name" value="S_TKc"/>
    <property type="match status" value="1"/>
</dbReference>
<evidence type="ECO:0000256" key="4">
    <source>
        <dbReference type="ARBA" id="ARBA00022679"/>
    </source>
</evidence>
<keyword evidence="4" id="KW-0808">Transferase</keyword>
<evidence type="ECO:0000256" key="8">
    <source>
        <dbReference type="ARBA" id="ARBA00047899"/>
    </source>
</evidence>
<dbReference type="PROSITE" id="PS50011">
    <property type="entry name" value="PROTEIN_KINASE_DOM"/>
    <property type="match status" value="1"/>
</dbReference>
<dbReference type="PANTHER" id="PTHR44899:SF3">
    <property type="entry name" value="SERINE_THREONINE-PROTEIN KINASE NEK1"/>
    <property type="match status" value="1"/>
</dbReference>
<sequence length="740" mass="82648">MASANDYEVLEVIGQGSFGQIRKVRRKSDGLILVRKEISYVKMSQKEREQLQTEFQLLATLKHPNIVEYFHRDHIKSDSMLHLYMEYCGNGDLSQVIKQCQQDHTLVPEHLVWSIFAQIVLALFRCHWGVDPPSVNDVEMVKAPPKGQFTVLHRDLKPENVFLDKDNSVKLGDFGLSKLLHSDTAFATTYVGTPFYMSPELIKDLPYTSKSDIWSLGCVIYELCKLSPPFNAKTHFNLCQKIKEGKYPSLPSLYSAELRAVIAECLCVDPKQRPDTARLLNVPSIRLARREQEAFMVQRTLKMEREKLHLREQQLLLRESDLAKREAQLNNELLERGKVLDLELRQKWAVAAEAEVQRRVEEELAVRVQEVVREQLPRLVEEEISRRLASLDIPLPSDDELTSAVAAVPGLSMSCLVPPSPGLRLVRRRANSNSVQFEETNPDSPGDVEMDMSPYARQQQQQQQQQQHQPGSPRRRSAGPMPPPDPAHDAPRRPEPHSFTTAPAKQQGNLSSSNLLPRSEKTLQNMFAKPRPSLPATVSVGDDSEFSPLRLNGTSDRLLGGHTGSAPNLPGMIRSLSVAEGGRGVDGRGQGSPTRRPRRKVMGSSDAKGSAGGFSSVSTSASSSSGGVLQPIQPNTLGTPSSNGFGSFTNGSAFNSKTTPRGKSLLDLRKESQQAGSQALASQARQEEDRRVVREREIEMVKAQRGLRVRIEGMRSEEAARWREWRERGVVGELPEVFLT</sequence>
<evidence type="ECO:0000256" key="7">
    <source>
        <dbReference type="ARBA" id="ARBA00022840"/>
    </source>
</evidence>
<feature type="compositionally biased region" description="Basic and acidic residues" evidence="11">
    <location>
        <begin position="486"/>
        <end position="496"/>
    </location>
</feature>
<dbReference type="PROSITE" id="PS00108">
    <property type="entry name" value="PROTEIN_KINASE_ST"/>
    <property type="match status" value="1"/>
</dbReference>
<dbReference type="PANTHER" id="PTHR44899">
    <property type="entry name" value="CAMK FAMILY PROTEIN KINASE"/>
    <property type="match status" value="1"/>
</dbReference>
<feature type="compositionally biased region" description="Polar residues" evidence="11">
    <location>
        <begin position="432"/>
        <end position="443"/>
    </location>
</feature>
<feature type="compositionally biased region" description="Low complexity" evidence="11">
    <location>
        <begin position="673"/>
        <end position="684"/>
    </location>
</feature>
<evidence type="ECO:0000256" key="2">
    <source>
        <dbReference type="ARBA" id="ARBA00012513"/>
    </source>
</evidence>
<keyword evidence="7 10" id="KW-0067">ATP-binding</keyword>
<dbReference type="GO" id="GO:0005524">
    <property type="term" value="F:ATP binding"/>
    <property type="evidence" value="ECO:0007669"/>
    <property type="project" value="UniProtKB-UniRule"/>
</dbReference>
<accession>A0A3N4HLF2</accession>
<feature type="binding site" evidence="10">
    <location>
        <position position="36"/>
    </location>
    <ligand>
        <name>ATP</name>
        <dbReference type="ChEBI" id="CHEBI:30616"/>
    </ligand>
</feature>
<feature type="compositionally biased region" description="Gly residues" evidence="11">
    <location>
        <begin position="581"/>
        <end position="590"/>
    </location>
</feature>
<dbReference type="SUPFAM" id="SSF56112">
    <property type="entry name" value="Protein kinase-like (PK-like)"/>
    <property type="match status" value="1"/>
</dbReference>
<keyword evidence="5 10" id="KW-0547">Nucleotide-binding</keyword>
<dbReference type="FunFam" id="3.30.200.20:FF:000097">
    <property type="entry name" value="Probable serine/threonine-protein kinase nek1"/>
    <property type="match status" value="1"/>
</dbReference>
<evidence type="ECO:0000256" key="9">
    <source>
        <dbReference type="ARBA" id="ARBA00048679"/>
    </source>
</evidence>
<proteinExistence type="inferred from homology"/>
<gene>
    <name evidence="13" type="ORF">BJ508DRAFT_312684</name>
</gene>
<dbReference type="InterPro" id="IPR011009">
    <property type="entry name" value="Kinase-like_dom_sf"/>
</dbReference>
<comment type="catalytic activity">
    <reaction evidence="9">
        <text>L-seryl-[protein] + ATP = O-phospho-L-seryl-[protein] + ADP + H(+)</text>
        <dbReference type="Rhea" id="RHEA:17989"/>
        <dbReference type="Rhea" id="RHEA-COMP:9863"/>
        <dbReference type="Rhea" id="RHEA-COMP:11604"/>
        <dbReference type="ChEBI" id="CHEBI:15378"/>
        <dbReference type="ChEBI" id="CHEBI:29999"/>
        <dbReference type="ChEBI" id="CHEBI:30616"/>
        <dbReference type="ChEBI" id="CHEBI:83421"/>
        <dbReference type="ChEBI" id="CHEBI:456216"/>
        <dbReference type="EC" id="2.7.11.1"/>
    </reaction>
</comment>
<feature type="region of interest" description="Disordered" evidence="11">
    <location>
        <begin position="528"/>
        <end position="691"/>
    </location>
</feature>
<feature type="compositionally biased region" description="Low complexity" evidence="11">
    <location>
        <begin position="458"/>
        <end position="469"/>
    </location>
</feature>
<evidence type="ECO:0000313" key="14">
    <source>
        <dbReference type="Proteomes" id="UP000275078"/>
    </source>
</evidence>
<feature type="compositionally biased region" description="Polar residues" evidence="11">
    <location>
        <begin position="498"/>
        <end position="515"/>
    </location>
</feature>
<feature type="region of interest" description="Disordered" evidence="11">
    <location>
        <begin position="432"/>
        <end position="515"/>
    </location>
</feature>
<organism evidence="13 14">
    <name type="scientific">Ascobolus immersus RN42</name>
    <dbReference type="NCBI Taxonomy" id="1160509"/>
    <lineage>
        <taxon>Eukaryota</taxon>
        <taxon>Fungi</taxon>
        <taxon>Dikarya</taxon>
        <taxon>Ascomycota</taxon>
        <taxon>Pezizomycotina</taxon>
        <taxon>Pezizomycetes</taxon>
        <taxon>Pezizales</taxon>
        <taxon>Ascobolaceae</taxon>
        <taxon>Ascobolus</taxon>
    </lineage>
</organism>
<evidence type="ECO:0000256" key="3">
    <source>
        <dbReference type="ARBA" id="ARBA00022527"/>
    </source>
</evidence>
<dbReference type="InterPro" id="IPR051131">
    <property type="entry name" value="NEK_Ser/Thr_kinase_NIMA"/>
</dbReference>
<dbReference type="Gene3D" id="1.10.510.10">
    <property type="entry name" value="Transferase(Phosphotransferase) domain 1"/>
    <property type="match status" value="1"/>
</dbReference>
<dbReference type="InterPro" id="IPR008271">
    <property type="entry name" value="Ser/Thr_kinase_AS"/>
</dbReference>
<keyword evidence="6 13" id="KW-0418">Kinase</keyword>
<dbReference type="InterPro" id="IPR000719">
    <property type="entry name" value="Prot_kinase_dom"/>
</dbReference>
<name>A0A3N4HLF2_ASCIM</name>
<dbReference type="EC" id="2.7.11.1" evidence="2"/>
<comment type="catalytic activity">
    <reaction evidence="8">
        <text>L-threonyl-[protein] + ATP = O-phospho-L-threonyl-[protein] + ADP + H(+)</text>
        <dbReference type="Rhea" id="RHEA:46608"/>
        <dbReference type="Rhea" id="RHEA-COMP:11060"/>
        <dbReference type="Rhea" id="RHEA-COMP:11605"/>
        <dbReference type="ChEBI" id="CHEBI:15378"/>
        <dbReference type="ChEBI" id="CHEBI:30013"/>
        <dbReference type="ChEBI" id="CHEBI:30616"/>
        <dbReference type="ChEBI" id="CHEBI:61977"/>
        <dbReference type="ChEBI" id="CHEBI:456216"/>
        <dbReference type="EC" id="2.7.11.1"/>
    </reaction>
</comment>
<comment type="similarity">
    <text evidence="1">Belongs to the protein kinase superfamily. NEK Ser/Thr protein kinase family. NIMA subfamily.</text>
</comment>
<evidence type="ECO:0000313" key="13">
    <source>
        <dbReference type="EMBL" id="RPA74643.1"/>
    </source>
</evidence>
<keyword evidence="14" id="KW-1185">Reference proteome</keyword>
<dbReference type="PROSITE" id="PS00107">
    <property type="entry name" value="PROTEIN_KINASE_ATP"/>
    <property type="match status" value="1"/>
</dbReference>